<gene>
    <name evidence="2" type="ORF">CDL15_Pgr024671</name>
</gene>
<evidence type="ECO:0000313" key="2">
    <source>
        <dbReference type="EMBL" id="OWM67586.1"/>
    </source>
</evidence>
<comment type="caution">
    <text evidence="2">The sequence shown here is derived from an EMBL/GenBank/DDBJ whole genome shotgun (WGS) entry which is preliminary data.</text>
</comment>
<proteinExistence type="predicted"/>
<dbReference type="EMBL" id="MTKT01005379">
    <property type="protein sequence ID" value="OWM67586.1"/>
    <property type="molecule type" value="Genomic_DNA"/>
</dbReference>
<dbReference type="Proteomes" id="UP000197138">
    <property type="component" value="Unassembled WGS sequence"/>
</dbReference>
<accession>A0A218W4M4</accession>
<evidence type="ECO:0000256" key="1">
    <source>
        <dbReference type="SAM" id="MobiDB-lite"/>
    </source>
</evidence>
<sequence>MSKGITWDDKGSTKGDFGSPFHHRAEERPGPLRGVTENLNKGMHCSIAPNTMIPRHVQMGMVIRVSPRERGQRSDGFVRVSCSRARGRWQPQVTSRSRLQVRLVRGEEAVRKEEKDEVAGLLNKMIIMS</sequence>
<organism evidence="2 3">
    <name type="scientific">Punica granatum</name>
    <name type="common">Pomegranate</name>
    <dbReference type="NCBI Taxonomy" id="22663"/>
    <lineage>
        <taxon>Eukaryota</taxon>
        <taxon>Viridiplantae</taxon>
        <taxon>Streptophyta</taxon>
        <taxon>Embryophyta</taxon>
        <taxon>Tracheophyta</taxon>
        <taxon>Spermatophyta</taxon>
        <taxon>Magnoliopsida</taxon>
        <taxon>eudicotyledons</taxon>
        <taxon>Gunneridae</taxon>
        <taxon>Pentapetalae</taxon>
        <taxon>rosids</taxon>
        <taxon>malvids</taxon>
        <taxon>Myrtales</taxon>
        <taxon>Lythraceae</taxon>
        <taxon>Punica</taxon>
    </lineage>
</organism>
<evidence type="ECO:0000313" key="3">
    <source>
        <dbReference type="Proteomes" id="UP000197138"/>
    </source>
</evidence>
<reference evidence="3" key="1">
    <citation type="journal article" date="2017" name="Plant J.">
        <title>The pomegranate (Punica granatum L.) genome and the genomics of punicalagin biosynthesis.</title>
        <authorList>
            <person name="Qin G."/>
            <person name="Xu C."/>
            <person name="Ming R."/>
            <person name="Tang H."/>
            <person name="Guyot R."/>
            <person name="Kramer E.M."/>
            <person name="Hu Y."/>
            <person name="Yi X."/>
            <person name="Qi Y."/>
            <person name="Xu X."/>
            <person name="Gao Z."/>
            <person name="Pan H."/>
            <person name="Jian J."/>
            <person name="Tian Y."/>
            <person name="Yue Z."/>
            <person name="Xu Y."/>
        </authorList>
    </citation>
    <scope>NUCLEOTIDE SEQUENCE [LARGE SCALE GENOMIC DNA]</scope>
    <source>
        <strain evidence="3">cv. Dabenzi</strain>
    </source>
</reference>
<protein>
    <submittedName>
        <fullName evidence="2">Uncharacterized protein</fullName>
    </submittedName>
</protein>
<name>A0A218W4M4_PUNGR</name>
<dbReference type="AlphaFoldDB" id="A0A218W4M4"/>
<feature type="region of interest" description="Disordered" evidence="1">
    <location>
        <begin position="1"/>
        <end position="38"/>
    </location>
</feature>
<feature type="compositionally biased region" description="Basic and acidic residues" evidence="1">
    <location>
        <begin position="1"/>
        <end position="13"/>
    </location>
</feature>